<dbReference type="HOGENOM" id="CLU_057522_0_0_11"/>
<dbReference type="InterPro" id="IPR022742">
    <property type="entry name" value="Hydrolase_4"/>
</dbReference>
<protein>
    <submittedName>
        <fullName evidence="2">Putative Dipeptidylaminopeptidase/acylaminoacyl-peptidase-like protein</fullName>
    </submittedName>
</protein>
<name>N0E507_9MICO</name>
<dbReference type="Pfam" id="PF12146">
    <property type="entry name" value="Hydrolase_4"/>
    <property type="match status" value="1"/>
</dbReference>
<dbReference type="Gene3D" id="3.40.50.1820">
    <property type="entry name" value="alpha/beta hydrolase"/>
    <property type="match status" value="1"/>
</dbReference>
<gene>
    <name evidence="2" type="ORF">BN10_760038</name>
</gene>
<keyword evidence="3" id="KW-1185">Reference proteome</keyword>
<dbReference type="STRING" id="1193181.BN10_760038"/>
<keyword evidence="2" id="KW-0645">Protease</keyword>
<dbReference type="InterPro" id="IPR029058">
    <property type="entry name" value="AB_hydrolase_fold"/>
</dbReference>
<evidence type="ECO:0000313" key="2">
    <source>
        <dbReference type="EMBL" id="CCH71055.1"/>
    </source>
</evidence>
<dbReference type="AlphaFoldDB" id="N0E507"/>
<keyword evidence="2" id="KW-0378">Hydrolase</keyword>
<reference evidence="2 3" key="1">
    <citation type="journal article" date="2013" name="ISME J.">
        <title>A metabolic model for members of the genus Tetrasphaera involved in enhanced biological phosphorus removal.</title>
        <authorList>
            <person name="Kristiansen R."/>
            <person name="Nguyen H.T.T."/>
            <person name="Saunders A.M."/>
            <person name="Nielsen J.L."/>
            <person name="Wimmer R."/>
            <person name="Le V.Q."/>
            <person name="McIlroy S.J."/>
            <person name="Petrovski S."/>
            <person name="Seviour R.J."/>
            <person name="Calteau A."/>
            <person name="Nielsen K.L."/>
            <person name="Nielsen P.H."/>
        </authorList>
    </citation>
    <scope>NUCLEOTIDE SEQUENCE [LARGE SCALE GENOMIC DNA]</scope>
    <source>
        <strain evidence="2 3">Lp2</strain>
    </source>
</reference>
<dbReference type="SUPFAM" id="SSF53474">
    <property type="entry name" value="alpha/beta-Hydrolases"/>
    <property type="match status" value="1"/>
</dbReference>
<dbReference type="Proteomes" id="UP000013167">
    <property type="component" value="Unassembled WGS sequence"/>
</dbReference>
<proteinExistence type="predicted"/>
<feature type="domain" description="Serine aminopeptidase S33" evidence="1">
    <location>
        <begin position="176"/>
        <end position="290"/>
    </location>
</feature>
<evidence type="ECO:0000313" key="3">
    <source>
        <dbReference type="Proteomes" id="UP000013167"/>
    </source>
</evidence>
<dbReference type="EMBL" id="CAIZ01000148">
    <property type="protein sequence ID" value="CCH71055.1"/>
    <property type="molecule type" value="Genomic_DNA"/>
</dbReference>
<dbReference type="eggNOG" id="COG1073">
    <property type="taxonomic scope" value="Bacteria"/>
</dbReference>
<comment type="caution">
    <text evidence="2">The sequence shown here is derived from an EMBL/GenBank/DDBJ whole genome shotgun (WGS) entry which is preliminary data.</text>
</comment>
<organism evidence="2 3">
    <name type="scientific">Phycicoccus elongatus Lp2</name>
    <dbReference type="NCBI Taxonomy" id="1193181"/>
    <lineage>
        <taxon>Bacteria</taxon>
        <taxon>Bacillati</taxon>
        <taxon>Actinomycetota</taxon>
        <taxon>Actinomycetes</taxon>
        <taxon>Micrococcales</taxon>
        <taxon>Intrasporangiaceae</taxon>
        <taxon>Phycicoccus</taxon>
    </lineage>
</organism>
<dbReference type="GO" id="GO:0004177">
    <property type="term" value="F:aminopeptidase activity"/>
    <property type="evidence" value="ECO:0007669"/>
    <property type="project" value="UniProtKB-KW"/>
</dbReference>
<sequence length="401" mass="42609">MLVAPAPSPRRRWPRRLAALLAAFVVLNLVALVGASWYYSDRIESDALRAVPGAWDRPFTVSAVDPAAGTISLSPVAGSPGLAWQERDLTGIAMVEGLHWEGGFALSQGTDSDPGPSVLRQARLTEGTWPAVGAPIGAHTFAHPHGITTPWQQVTFPGPEGPLEAAFQPGTGATWLVAAHGKGAEPNEFSRMAPVAVGLGMPTLAIRYRGDVDSPPADKGRVGFGSTEWPDLDAAVRYAVAHGAEHVVLMGASMGGAIVASYLRHAKDTSVVTAVVLDSPALSLQRTVEWGAAQIAFPGGLSLPAPVTWGAERLTSWRFGLDWHATDYVSDTRWADRPTLVFHGDADTTVPIATSREFAAADPQVRLIETPGAEHVASWNVDPRRYENALREFLAPFASTS</sequence>
<keyword evidence="2" id="KW-0031">Aminopeptidase</keyword>
<evidence type="ECO:0000259" key="1">
    <source>
        <dbReference type="Pfam" id="PF12146"/>
    </source>
</evidence>
<accession>N0E507</accession>